<dbReference type="Proteomes" id="UP000053480">
    <property type="component" value="Unassembled WGS sequence"/>
</dbReference>
<protein>
    <submittedName>
        <fullName evidence="1">Uncharacterized protein</fullName>
    </submittedName>
</protein>
<feature type="non-terminal residue" evidence="1">
    <location>
        <position position="67"/>
    </location>
</feature>
<name>A0ACC6TR62_9CREN</name>
<reference evidence="1" key="1">
    <citation type="submission" date="2024-07" db="EMBL/GenBank/DDBJ databases">
        <title>Metagenome and Metagenome-Assembled Genomes of Archaea from a hot spring from the geothermal field of Los Azufres, Mexico.</title>
        <authorList>
            <person name="Marin-Paredes R."/>
            <person name="Martinez-Romero E."/>
            <person name="Servin-Garciduenas L.E."/>
        </authorList>
    </citation>
    <scope>NUCLEOTIDE SEQUENCE</scope>
    <source>
        <strain evidence="1">AZ1-454</strain>
    </source>
</reference>
<organism evidence="1 2">
    <name type="scientific">Candidatus Aramenus sulfurataquae</name>
    <dbReference type="NCBI Taxonomy" id="1326980"/>
    <lineage>
        <taxon>Archaea</taxon>
        <taxon>Thermoproteota</taxon>
        <taxon>Thermoprotei</taxon>
        <taxon>Sulfolobales</taxon>
        <taxon>Sulfolobaceae</taxon>
        <taxon>Candidatus Aramenus</taxon>
    </lineage>
</organism>
<proteinExistence type="predicted"/>
<dbReference type="EMBL" id="JZWS03000024">
    <property type="protein sequence ID" value="MEW9492342.1"/>
    <property type="molecule type" value="Genomic_DNA"/>
</dbReference>
<gene>
    <name evidence="1" type="ORF">TQ35_0009115</name>
</gene>
<comment type="caution">
    <text evidence="1">The sequence shown here is derived from an EMBL/GenBank/DDBJ whole genome shotgun (WGS) entry which is preliminary data.</text>
</comment>
<sequence length="67" mass="7495">MNPITHTVLNYTAYVPPTSIFAFVKGNSTVYTLGNEHIPAIEFKNESELIITSINNVILEKKVNNET</sequence>
<evidence type="ECO:0000313" key="2">
    <source>
        <dbReference type="Proteomes" id="UP000053480"/>
    </source>
</evidence>
<accession>A0ACC6TR62</accession>
<evidence type="ECO:0000313" key="1">
    <source>
        <dbReference type="EMBL" id="MEW9492342.1"/>
    </source>
</evidence>